<name>A0AAU9G2X2_DROMD</name>
<sequence>MGSKLSHQPAQLVALEQRERSNQSLARPHLRAHSQSQFQPQQRQDGGWRSVNSMDEDRNNGLCVFTWGFLKSCCLWRGES</sequence>
<keyword evidence="3" id="KW-1185">Reference proteome</keyword>
<protein>
    <submittedName>
        <fullName evidence="2">Uncharacterized protein</fullName>
    </submittedName>
</protein>
<organism evidence="2 3">
    <name type="scientific">Drosophila madeirensis</name>
    <name type="common">Fruit fly</name>
    <dbReference type="NCBI Taxonomy" id="30013"/>
    <lineage>
        <taxon>Eukaryota</taxon>
        <taxon>Metazoa</taxon>
        <taxon>Ecdysozoa</taxon>
        <taxon>Arthropoda</taxon>
        <taxon>Hexapoda</taxon>
        <taxon>Insecta</taxon>
        <taxon>Pterygota</taxon>
        <taxon>Neoptera</taxon>
        <taxon>Endopterygota</taxon>
        <taxon>Diptera</taxon>
        <taxon>Brachycera</taxon>
        <taxon>Muscomorpha</taxon>
        <taxon>Ephydroidea</taxon>
        <taxon>Drosophilidae</taxon>
        <taxon>Drosophila</taxon>
        <taxon>Sophophora</taxon>
    </lineage>
</organism>
<accession>A0AAU9G2X2</accession>
<dbReference type="AlphaFoldDB" id="A0AAU9G2X2"/>
<dbReference type="EMBL" id="AP029266">
    <property type="protein sequence ID" value="BFG02017.1"/>
    <property type="molecule type" value="Genomic_DNA"/>
</dbReference>
<evidence type="ECO:0000313" key="2">
    <source>
        <dbReference type="EMBL" id="BFG02017.1"/>
    </source>
</evidence>
<dbReference type="Proteomes" id="UP001500889">
    <property type="component" value="Chromosome A"/>
</dbReference>
<evidence type="ECO:0000256" key="1">
    <source>
        <dbReference type="SAM" id="MobiDB-lite"/>
    </source>
</evidence>
<gene>
    <name evidence="2" type="ORF">DMAD_01630</name>
</gene>
<evidence type="ECO:0000313" key="3">
    <source>
        <dbReference type="Proteomes" id="UP001500889"/>
    </source>
</evidence>
<feature type="region of interest" description="Disordered" evidence="1">
    <location>
        <begin position="1"/>
        <end position="53"/>
    </location>
</feature>
<proteinExistence type="predicted"/>
<reference evidence="2 3" key="1">
    <citation type="submission" date="2024-02" db="EMBL/GenBank/DDBJ databases">
        <title>A chromosome-level genome assembly of Drosophila madeirensis, a fruit fly species endemic to Madeira island.</title>
        <authorList>
            <person name="Tomihara K."/>
            <person name="Llopart A."/>
            <person name="Yamamoto D."/>
        </authorList>
    </citation>
    <scope>NUCLEOTIDE SEQUENCE [LARGE SCALE GENOMIC DNA]</scope>
    <source>
        <strain evidence="2 3">RF1</strain>
    </source>
</reference>
<feature type="compositionally biased region" description="Low complexity" evidence="1">
    <location>
        <begin position="35"/>
        <end position="44"/>
    </location>
</feature>